<gene>
    <name evidence="8" type="ORF">SAMN06265338_105114</name>
</gene>
<sequence>MSQVRSILIVDDDAHLRLSLLEQLSIHSEFQAFEASDVKSGLAVIKEHPIDLIIMDIGLPDGDGRDVIKQLRAAGFQKPVILLTGQDSEHDVVRGLDSGANDYVSKPFRFSILLARIRAHMRQHEFSDDASFQIASYTFHPGSKLLVAKSGAKLKLTEKETAILQYLNRAKGGVVSRDELLREVWGYNANVTTHTLETHIYRLRQKIEVDPTNAKILVTDVGGYRLSF</sequence>
<dbReference type="GO" id="GO:0000976">
    <property type="term" value="F:transcription cis-regulatory region binding"/>
    <property type="evidence" value="ECO:0007669"/>
    <property type="project" value="TreeGrafter"/>
</dbReference>
<keyword evidence="2" id="KW-0902">Two-component regulatory system</keyword>
<organism evidence="8 9">
    <name type="scientific">Rhodoblastus acidophilus</name>
    <name type="common">Rhodopseudomonas acidophila</name>
    <dbReference type="NCBI Taxonomy" id="1074"/>
    <lineage>
        <taxon>Bacteria</taxon>
        <taxon>Pseudomonadati</taxon>
        <taxon>Pseudomonadota</taxon>
        <taxon>Alphaproteobacteria</taxon>
        <taxon>Hyphomicrobiales</taxon>
        <taxon>Rhodoblastaceae</taxon>
        <taxon>Rhodoblastus</taxon>
    </lineage>
</organism>
<dbReference type="PANTHER" id="PTHR48111">
    <property type="entry name" value="REGULATOR OF RPOS"/>
    <property type="match status" value="1"/>
</dbReference>
<evidence type="ECO:0000256" key="5">
    <source>
        <dbReference type="PROSITE-ProRule" id="PRU01091"/>
    </source>
</evidence>
<dbReference type="Gene3D" id="1.10.10.10">
    <property type="entry name" value="Winged helix-like DNA-binding domain superfamily/Winged helix DNA-binding domain"/>
    <property type="match status" value="1"/>
</dbReference>
<dbReference type="Pfam" id="PF00072">
    <property type="entry name" value="Response_reg"/>
    <property type="match status" value="1"/>
</dbReference>
<evidence type="ECO:0000256" key="3">
    <source>
        <dbReference type="ARBA" id="ARBA00023125"/>
    </source>
</evidence>
<evidence type="ECO:0000256" key="2">
    <source>
        <dbReference type="ARBA" id="ARBA00023012"/>
    </source>
</evidence>
<dbReference type="SUPFAM" id="SSF52172">
    <property type="entry name" value="CheY-like"/>
    <property type="match status" value="1"/>
</dbReference>
<proteinExistence type="predicted"/>
<feature type="domain" description="OmpR/PhoB-type" evidence="7">
    <location>
        <begin position="129"/>
        <end position="228"/>
    </location>
</feature>
<reference evidence="9" key="1">
    <citation type="submission" date="2017-06" db="EMBL/GenBank/DDBJ databases">
        <authorList>
            <person name="Varghese N."/>
            <person name="Submissions S."/>
        </authorList>
    </citation>
    <scope>NUCLEOTIDE SEQUENCE [LARGE SCALE GENOMIC DNA]</scope>
    <source>
        <strain evidence="9">DSM 137</strain>
    </source>
</reference>
<evidence type="ECO:0000259" key="6">
    <source>
        <dbReference type="PROSITE" id="PS50110"/>
    </source>
</evidence>
<evidence type="ECO:0000313" key="8">
    <source>
        <dbReference type="EMBL" id="SNB73282.1"/>
    </source>
</evidence>
<dbReference type="SMART" id="SM00862">
    <property type="entry name" value="Trans_reg_C"/>
    <property type="match status" value="1"/>
</dbReference>
<evidence type="ECO:0000313" key="9">
    <source>
        <dbReference type="Proteomes" id="UP000198418"/>
    </source>
</evidence>
<dbReference type="PROSITE" id="PS50110">
    <property type="entry name" value="RESPONSE_REGULATORY"/>
    <property type="match status" value="1"/>
</dbReference>
<dbReference type="Gene3D" id="6.10.250.690">
    <property type="match status" value="1"/>
</dbReference>
<dbReference type="AlphaFoldDB" id="A0A212RLQ6"/>
<feature type="modified residue" description="4-aspartylphosphate" evidence="4">
    <location>
        <position position="56"/>
    </location>
</feature>
<dbReference type="PANTHER" id="PTHR48111:SF40">
    <property type="entry name" value="PHOSPHATE REGULON TRANSCRIPTIONAL REGULATORY PROTEIN PHOB"/>
    <property type="match status" value="1"/>
</dbReference>
<dbReference type="GO" id="GO:0006355">
    <property type="term" value="P:regulation of DNA-templated transcription"/>
    <property type="evidence" value="ECO:0007669"/>
    <property type="project" value="InterPro"/>
</dbReference>
<keyword evidence="9" id="KW-1185">Reference proteome</keyword>
<dbReference type="InterPro" id="IPR036388">
    <property type="entry name" value="WH-like_DNA-bd_sf"/>
</dbReference>
<dbReference type="EMBL" id="FYDG01000005">
    <property type="protein sequence ID" value="SNB73282.1"/>
    <property type="molecule type" value="Genomic_DNA"/>
</dbReference>
<dbReference type="Proteomes" id="UP000198418">
    <property type="component" value="Unassembled WGS sequence"/>
</dbReference>
<protein>
    <submittedName>
        <fullName evidence="8">DNA-binding response regulator, OmpR family, contains REC and winged-helix (WHTH) domain</fullName>
    </submittedName>
</protein>
<dbReference type="InterPro" id="IPR011006">
    <property type="entry name" value="CheY-like_superfamily"/>
</dbReference>
<dbReference type="Pfam" id="PF00486">
    <property type="entry name" value="Trans_reg_C"/>
    <property type="match status" value="1"/>
</dbReference>
<keyword evidence="1 4" id="KW-0597">Phosphoprotein</keyword>
<evidence type="ECO:0000256" key="4">
    <source>
        <dbReference type="PROSITE-ProRule" id="PRU00169"/>
    </source>
</evidence>
<name>A0A212RLQ6_RHOAC</name>
<keyword evidence="3 5" id="KW-0238">DNA-binding</keyword>
<evidence type="ECO:0000259" key="7">
    <source>
        <dbReference type="PROSITE" id="PS51755"/>
    </source>
</evidence>
<dbReference type="InterPro" id="IPR039420">
    <property type="entry name" value="WalR-like"/>
</dbReference>
<dbReference type="PROSITE" id="PS51755">
    <property type="entry name" value="OMPR_PHOB"/>
    <property type="match status" value="1"/>
</dbReference>
<accession>A0A212RLQ6</accession>
<dbReference type="GO" id="GO:0000156">
    <property type="term" value="F:phosphorelay response regulator activity"/>
    <property type="evidence" value="ECO:0007669"/>
    <property type="project" value="TreeGrafter"/>
</dbReference>
<dbReference type="GO" id="GO:0032993">
    <property type="term" value="C:protein-DNA complex"/>
    <property type="evidence" value="ECO:0007669"/>
    <property type="project" value="TreeGrafter"/>
</dbReference>
<feature type="domain" description="Response regulatory" evidence="6">
    <location>
        <begin position="6"/>
        <end position="121"/>
    </location>
</feature>
<dbReference type="SMART" id="SM00448">
    <property type="entry name" value="REC"/>
    <property type="match status" value="1"/>
</dbReference>
<dbReference type="InterPro" id="IPR001789">
    <property type="entry name" value="Sig_transdc_resp-reg_receiver"/>
</dbReference>
<dbReference type="InterPro" id="IPR001867">
    <property type="entry name" value="OmpR/PhoB-type_DNA-bd"/>
</dbReference>
<dbReference type="CDD" id="cd00383">
    <property type="entry name" value="trans_reg_C"/>
    <property type="match status" value="1"/>
</dbReference>
<feature type="DNA-binding region" description="OmpR/PhoB-type" evidence="5">
    <location>
        <begin position="129"/>
        <end position="228"/>
    </location>
</feature>
<dbReference type="GO" id="GO:0005829">
    <property type="term" value="C:cytosol"/>
    <property type="evidence" value="ECO:0007669"/>
    <property type="project" value="TreeGrafter"/>
</dbReference>
<dbReference type="Gene3D" id="3.40.50.2300">
    <property type="match status" value="1"/>
</dbReference>
<dbReference type="OrthoDB" id="9802426at2"/>
<dbReference type="RefSeq" id="WP_088520890.1">
    <property type="nucleotide sequence ID" value="NZ_FYDG01000005.1"/>
</dbReference>
<evidence type="ECO:0000256" key="1">
    <source>
        <dbReference type="ARBA" id="ARBA00022553"/>
    </source>
</evidence>